<dbReference type="InterPro" id="IPR038008">
    <property type="entry name" value="Jag_KH"/>
</dbReference>
<dbReference type="InterPro" id="IPR015946">
    <property type="entry name" value="KH_dom-like_a/b"/>
</dbReference>
<dbReference type="GO" id="GO:0003723">
    <property type="term" value="F:RNA binding"/>
    <property type="evidence" value="ECO:0007669"/>
    <property type="project" value="UniProtKB-UniRule"/>
</dbReference>
<protein>
    <recommendedName>
        <fullName evidence="6">RNA-binding protein KhpB</fullName>
    </recommendedName>
    <alternativeName>
        <fullName evidence="6">RNA-binding protein EloR</fullName>
    </alternativeName>
</protein>
<dbReference type="Gene3D" id="3.30.300.20">
    <property type="match status" value="1"/>
</dbReference>
<evidence type="ECO:0000259" key="8">
    <source>
        <dbReference type="PROSITE" id="PS51061"/>
    </source>
</evidence>
<dbReference type="InterPro" id="IPR001374">
    <property type="entry name" value="R3H_dom"/>
</dbReference>
<evidence type="ECO:0000256" key="1">
    <source>
        <dbReference type="ARBA" id="ARBA00022490"/>
    </source>
</evidence>
<keyword evidence="2 6" id="KW-0694">RNA-binding</keyword>
<dbReference type="GO" id="GO:0008360">
    <property type="term" value="P:regulation of cell shape"/>
    <property type="evidence" value="ECO:0007669"/>
    <property type="project" value="UniProtKB-KW"/>
</dbReference>
<evidence type="ECO:0000256" key="6">
    <source>
        <dbReference type="HAMAP-Rule" id="MF_00867"/>
    </source>
</evidence>
<evidence type="ECO:0000256" key="5">
    <source>
        <dbReference type="ARBA" id="ARBA00023316"/>
    </source>
</evidence>
<dbReference type="InterPro" id="IPR038247">
    <property type="entry name" value="Jag_N_dom_sf"/>
</dbReference>
<dbReference type="PANTHER" id="PTHR35800:SF1">
    <property type="entry name" value="RNA-BINDING PROTEIN KHPB"/>
    <property type="match status" value="1"/>
</dbReference>
<dbReference type="PROSITE" id="PS51061">
    <property type="entry name" value="R3H"/>
    <property type="match status" value="1"/>
</dbReference>
<dbReference type="CDD" id="cd02414">
    <property type="entry name" value="KH-II_Jag"/>
    <property type="match status" value="1"/>
</dbReference>
<evidence type="ECO:0000256" key="7">
    <source>
        <dbReference type="SAM" id="MobiDB-lite"/>
    </source>
</evidence>
<dbReference type="Gene3D" id="3.30.1370.50">
    <property type="entry name" value="R3H-like domain"/>
    <property type="match status" value="1"/>
</dbReference>
<keyword evidence="1 6" id="KW-0963">Cytoplasm</keyword>
<dbReference type="EMBL" id="DSXR01000014">
    <property type="protein sequence ID" value="HGS86149.1"/>
    <property type="molecule type" value="Genomic_DNA"/>
</dbReference>
<evidence type="ECO:0000256" key="4">
    <source>
        <dbReference type="ARBA" id="ARBA00023186"/>
    </source>
</evidence>
<dbReference type="GO" id="GO:0009252">
    <property type="term" value="P:peptidoglycan biosynthetic process"/>
    <property type="evidence" value="ECO:0007669"/>
    <property type="project" value="UniProtKB-UniRule"/>
</dbReference>
<feature type="domain" description="R3H" evidence="8">
    <location>
        <begin position="193"/>
        <end position="259"/>
    </location>
</feature>
<dbReference type="Pfam" id="PF01424">
    <property type="entry name" value="R3H"/>
    <property type="match status" value="1"/>
</dbReference>
<organism evidence="9">
    <name type="scientific">Bellilinea caldifistulae</name>
    <dbReference type="NCBI Taxonomy" id="360411"/>
    <lineage>
        <taxon>Bacteria</taxon>
        <taxon>Bacillati</taxon>
        <taxon>Chloroflexota</taxon>
        <taxon>Anaerolineae</taxon>
        <taxon>Anaerolineales</taxon>
        <taxon>Anaerolineaceae</taxon>
        <taxon>Bellilinea</taxon>
    </lineage>
</organism>
<dbReference type="CDD" id="cd02644">
    <property type="entry name" value="R3H_jag"/>
    <property type="match status" value="1"/>
</dbReference>
<comment type="caution">
    <text evidence="9">The sequence shown here is derived from an EMBL/GenBank/DDBJ whole genome shotgun (WGS) entry which is preliminary data.</text>
</comment>
<comment type="function">
    <text evidence="6">A probable RNA chaperone. Forms a complex with KhpA which binds to cellular RNA and controls its expression. Plays a role in peptidoglycan (PG) homeostasis and cell length regulation.</text>
</comment>
<keyword evidence="4 6" id="KW-0143">Chaperone</keyword>
<feature type="region of interest" description="Disordered" evidence="7">
    <location>
        <begin position="80"/>
        <end position="99"/>
    </location>
</feature>
<comment type="subcellular location">
    <subcellularLocation>
        <location evidence="6">Cytoplasm</location>
    </subcellularLocation>
</comment>
<keyword evidence="3 6" id="KW-0133">Cell shape</keyword>
<accession>A0A7C4Q221</accession>
<evidence type="ECO:0000256" key="2">
    <source>
        <dbReference type="ARBA" id="ARBA00022884"/>
    </source>
</evidence>
<dbReference type="InterPro" id="IPR032782">
    <property type="entry name" value="KhpB_N"/>
</dbReference>
<comment type="similarity">
    <text evidence="6">Belongs to the KhpB RNA-binding protein family.</text>
</comment>
<dbReference type="HAMAP" id="MF_00867">
    <property type="entry name" value="KhpB"/>
    <property type="match status" value="1"/>
</dbReference>
<dbReference type="InterPro" id="IPR034079">
    <property type="entry name" value="R3H_KhpB"/>
</dbReference>
<keyword evidence="5 6" id="KW-0961">Cell wall biogenesis/degradation</keyword>
<dbReference type="AlphaFoldDB" id="A0A7C4Q221"/>
<dbReference type="InterPro" id="IPR036867">
    <property type="entry name" value="R3H_dom_sf"/>
</dbReference>
<proteinExistence type="inferred from homology"/>
<dbReference type="InterPro" id="IPR039247">
    <property type="entry name" value="KhpB"/>
</dbReference>
<dbReference type="Gene3D" id="3.30.30.80">
    <property type="entry name" value="probable RNA-binding protein from clostridium symbiosum atcc 14940"/>
    <property type="match status" value="1"/>
</dbReference>
<evidence type="ECO:0000256" key="3">
    <source>
        <dbReference type="ARBA" id="ARBA00022960"/>
    </source>
</evidence>
<evidence type="ECO:0000313" key="9">
    <source>
        <dbReference type="EMBL" id="HGS86149.1"/>
    </source>
</evidence>
<dbReference type="SMART" id="SM01245">
    <property type="entry name" value="Jag_N"/>
    <property type="match status" value="1"/>
</dbReference>
<dbReference type="GO" id="GO:0071555">
    <property type="term" value="P:cell wall organization"/>
    <property type="evidence" value="ECO:0007669"/>
    <property type="project" value="UniProtKB-KW"/>
</dbReference>
<dbReference type="SMART" id="SM00393">
    <property type="entry name" value="R3H"/>
    <property type="match status" value="1"/>
</dbReference>
<dbReference type="NCBIfam" id="NF041568">
    <property type="entry name" value="Jag_EloR"/>
    <property type="match status" value="1"/>
</dbReference>
<dbReference type="Pfam" id="PF13083">
    <property type="entry name" value="KH_KhpA-B"/>
    <property type="match status" value="1"/>
</dbReference>
<comment type="domain">
    <text evidence="6">Has an N-terminal Jag-N domain and 2 RNA-binding domains (KH and R3H).</text>
</comment>
<comment type="caution">
    <text evidence="6">Lacks conserved residue(s) required for the propagation of feature annotation.</text>
</comment>
<dbReference type="SUPFAM" id="SSF82708">
    <property type="entry name" value="R3H domain"/>
    <property type="match status" value="1"/>
</dbReference>
<feature type="compositionally biased region" description="Polar residues" evidence="7">
    <location>
        <begin position="87"/>
        <end position="96"/>
    </location>
</feature>
<comment type="subunit">
    <text evidence="6">Forms a complex with KhpA.</text>
</comment>
<sequence length="262" mass="29772">MNHEKTTLEIIAPTVEEAVAKGLTQLGLREEEVEVEVLDAGSRGFLGLGSRQARIRLWIREKEGIQNSTTLENEQKRALQIEKKRTSSSATPQSTPMEADSQEKFILQTAEQITGELLQKMHLKARLRATMLPPEDENDQPTVMVEVQGEDLSILIGRRSETLNALQYITSLILSKEVGKWVPLIIDVQGYRARRERQLKVLARRSAEQVVHTGRKITLEPMPANERRVIHLELRDHPDVTTESVGEEPNRKVTIFLKKHHS</sequence>
<gene>
    <name evidence="6" type="primary">khpB</name>
    <name evidence="6" type="synonym">eloR</name>
    <name evidence="9" type="ORF">ENT17_00855</name>
</gene>
<dbReference type="GO" id="GO:0005737">
    <property type="term" value="C:cytoplasm"/>
    <property type="evidence" value="ECO:0007669"/>
    <property type="project" value="UniProtKB-SubCell"/>
</dbReference>
<dbReference type="Pfam" id="PF14804">
    <property type="entry name" value="Jag_N"/>
    <property type="match status" value="1"/>
</dbReference>
<reference evidence="9" key="1">
    <citation type="journal article" date="2020" name="mSystems">
        <title>Genome- and Community-Level Interaction Insights into Carbon Utilization and Element Cycling Functions of Hydrothermarchaeota in Hydrothermal Sediment.</title>
        <authorList>
            <person name="Zhou Z."/>
            <person name="Liu Y."/>
            <person name="Xu W."/>
            <person name="Pan J."/>
            <person name="Luo Z.H."/>
            <person name="Li M."/>
        </authorList>
    </citation>
    <scope>NUCLEOTIDE SEQUENCE [LARGE SCALE GENOMIC DNA]</scope>
    <source>
        <strain evidence="9">SpSt-556</strain>
    </source>
</reference>
<dbReference type="PANTHER" id="PTHR35800">
    <property type="entry name" value="PROTEIN JAG"/>
    <property type="match status" value="1"/>
</dbReference>
<name>A0A7C4Q221_9CHLR</name>